<dbReference type="GO" id="GO:0019290">
    <property type="term" value="P:siderophore biosynthetic process"/>
    <property type="evidence" value="ECO:0007669"/>
    <property type="project" value="InterPro"/>
</dbReference>
<dbReference type="InterPro" id="IPR003560">
    <property type="entry name" value="DHB_DH"/>
</dbReference>
<comment type="similarity">
    <text evidence="1">Belongs to the short-chain dehydrogenases/reductases (SDR) family.</text>
</comment>
<organism evidence="3 4">
    <name type="scientific">Clostridium perfringens</name>
    <dbReference type="NCBI Taxonomy" id="1502"/>
    <lineage>
        <taxon>Bacteria</taxon>
        <taxon>Bacillati</taxon>
        <taxon>Bacillota</taxon>
        <taxon>Clostridia</taxon>
        <taxon>Eubacteriales</taxon>
        <taxon>Clostridiaceae</taxon>
        <taxon>Clostridium</taxon>
    </lineage>
</organism>
<dbReference type="Proteomes" id="UP001288944">
    <property type="component" value="Unassembled WGS sequence"/>
</dbReference>
<name>A0AAW9KJL6_CLOPF</name>
<proteinExistence type="inferred from homology"/>
<dbReference type="PANTHER" id="PTHR24321:SF8">
    <property type="entry name" value="ESTRADIOL 17-BETA-DEHYDROGENASE 8-RELATED"/>
    <property type="match status" value="1"/>
</dbReference>
<dbReference type="Pfam" id="PF13561">
    <property type="entry name" value="adh_short_C2"/>
    <property type="match status" value="1"/>
</dbReference>
<protein>
    <submittedName>
        <fullName evidence="3">SDR family oxidoreductase</fullName>
    </submittedName>
</protein>
<accession>A0AAW9KJL6</accession>
<dbReference type="SUPFAM" id="SSF51735">
    <property type="entry name" value="NAD(P)-binding Rossmann-fold domains"/>
    <property type="match status" value="1"/>
</dbReference>
<dbReference type="GO" id="GO:0008667">
    <property type="term" value="F:2,3-dihydro-2,3-dihydroxybenzoate dehydrogenase activity"/>
    <property type="evidence" value="ECO:0007669"/>
    <property type="project" value="InterPro"/>
</dbReference>
<gene>
    <name evidence="3" type="ORF">GNF83_17670</name>
</gene>
<dbReference type="PANTHER" id="PTHR24321">
    <property type="entry name" value="DEHYDROGENASES, SHORT CHAIN"/>
    <property type="match status" value="1"/>
</dbReference>
<evidence type="ECO:0000256" key="2">
    <source>
        <dbReference type="ARBA" id="ARBA00023002"/>
    </source>
</evidence>
<evidence type="ECO:0000313" key="3">
    <source>
        <dbReference type="EMBL" id="MDZ7542976.1"/>
    </source>
</evidence>
<dbReference type="PRINTS" id="PR01397">
    <property type="entry name" value="DHBDHDRGNASE"/>
</dbReference>
<evidence type="ECO:0000313" key="4">
    <source>
        <dbReference type="Proteomes" id="UP001288944"/>
    </source>
</evidence>
<dbReference type="EMBL" id="WNUR01000673">
    <property type="protein sequence ID" value="MDZ7542976.1"/>
    <property type="molecule type" value="Genomic_DNA"/>
</dbReference>
<dbReference type="InterPro" id="IPR002347">
    <property type="entry name" value="SDR_fam"/>
</dbReference>
<dbReference type="InterPro" id="IPR036291">
    <property type="entry name" value="NAD(P)-bd_dom_sf"/>
</dbReference>
<dbReference type="AlphaFoldDB" id="A0AAW9KJL6"/>
<evidence type="ECO:0000256" key="1">
    <source>
        <dbReference type="ARBA" id="ARBA00006484"/>
    </source>
</evidence>
<reference evidence="3" key="1">
    <citation type="submission" date="2019-11" db="EMBL/GenBank/DDBJ databases">
        <title>Characterization of Clostridium perfringens isolates from swine manure treated agricultural soils.</title>
        <authorList>
            <person name="Wushke S.T."/>
        </authorList>
    </citation>
    <scope>NUCLEOTIDE SEQUENCE</scope>
    <source>
        <strain evidence="3">X62</strain>
    </source>
</reference>
<feature type="non-terminal residue" evidence="3">
    <location>
        <position position="1"/>
    </location>
</feature>
<dbReference type="Gene3D" id="3.40.50.720">
    <property type="entry name" value="NAD(P)-binding Rossmann-like Domain"/>
    <property type="match status" value="1"/>
</dbReference>
<dbReference type="CDD" id="cd05233">
    <property type="entry name" value="SDR_c"/>
    <property type="match status" value="1"/>
</dbReference>
<comment type="caution">
    <text evidence="3">The sequence shown here is derived from an EMBL/GenBank/DDBJ whole genome shotgun (WGS) entry which is preliminary data.</text>
</comment>
<sequence>SIIITSSINGNRVFSSAGYSVYSTTKAGEVALMKMAALELAQYKIRVNAICPGAIKTNIGKSSHPTADLKEVEVPLKFPEGSHPLEGRAGEPEQVANVMLFLASDDASHVTGTKIYVDGAESLLRG</sequence>
<keyword evidence="2" id="KW-0560">Oxidoreductase</keyword>